<dbReference type="InterPro" id="IPR027417">
    <property type="entry name" value="P-loop_NTPase"/>
</dbReference>
<dbReference type="GO" id="GO:0006260">
    <property type="term" value="P:DNA replication"/>
    <property type="evidence" value="ECO:0007669"/>
    <property type="project" value="UniProtKB-KW"/>
</dbReference>
<evidence type="ECO:0000256" key="4">
    <source>
        <dbReference type="ARBA" id="ARBA00022504"/>
    </source>
</evidence>
<comment type="subcellular location">
    <subcellularLocation>
        <location evidence="2">Host nucleus</location>
    </subcellularLocation>
</comment>
<keyword evidence="17" id="KW-0862">Zinc</keyword>
<comment type="cofactor">
    <cofactor evidence="1">
        <name>Mg(2+)</name>
        <dbReference type="ChEBI" id="CHEBI:18420"/>
    </cofactor>
</comment>
<keyword evidence="23" id="KW-1078">G1/S host cell cycle checkpoint dysregulation by virus</keyword>
<dbReference type="InterPro" id="IPR010932">
    <property type="entry name" value="Lg_T_Ag_Polyomavir_C"/>
</dbReference>
<dbReference type="PROSITE" id="PS51287">
    <property type="entry name" value="T_AG_OBD"/>
    <property type="match status" value="1"/>
</dbReference>
<evidence type="ECO:0000256" key="16">
    <source>
        <dbReference type="ARBA" id="ARBA00022830"/>
    </source>
</evidence>
<evidence type="ECO:0000313" key="36">
    <source>
        <dbReference type="EMBL" id="QHD56406.1"/>
    </source>
</evidence>
<evidence type="ECO:0000256" key="18">
    <source>
        <dbReference type="ARBA" id="ARBA00022840"/>
    </source>
</evidence>
<dbReference type="GO" id="GO:0039576">
    <property type="term" value="P:symbiont-mediated suppression of host JAK-STAT cascade via inhibition of JAK1 activity"/>
    <property type="evidence" value="ECO:0007669"/>
    <property type="project" value="UniProtKB-KW"/>
</dbReference>
<evidence type="ECO:0000256" key="28">
    <source>
        <dbReference type="ARBA" id="ARBA00048988"/>
    </source>
</evidence>
<keyword evidence="19 29" id="KW-0238">DNA-binding</keyword>
<feature type="domain" description="T-ag OBD" evidence="34">
    <location>
        <begin position="137"/>
        <end position="255"/>
    </location>
</feature>
<evidence type="ECO:0000256" key="25">
    <source>
        <dbReference type="ARBA" id="ARBA00034617"/>
    </source>
</evidence>
<dbReference type="InterPro" id="IPR014015">
    <property type="entry name" value="Helicase_SF3_DNA-vir"/>
</dbReference>
<keyword evidence="21" id="KW-0922">Interferon antiviral system evasion</keyword>
<evidence type="ECO:0000256" key="8">
    <source>
        <dbReference type="ARBA" id="ARBA00022581"/>
    </source>
</evidence>
<evidence type="ECO:0000256" key="11">
    <source>
        <dbReference type="ARBA" id="ARBA00022723"/>
    </source>
</evidence>
<feature type="domain" description="T-ag D1-type" evidence="35">
    <location>
        <begin position="257"/>
        <end position="361"/>
    </location>
</feature>
<keyword evidence="14" id="KW-0378">Hydrolase</keyword>
<dbReference type="Pfam" id="PF00226">
    <property type="entry name" value="DnaJ"/>
    <property type="match status" value="1"/>
</dbReference>
<keyword evidence="7" id="KW-1048">Host nucleus</keyword>
<keyword evidence="13 30" id="KW-0863">Zinc-finger</keyword>
<name>A0A6B9PKF4_9POLY</name>
<keyword evidence="12" id="KW-0547">Nucleotide-binding</keyword>
<evidence type="ECO:0000256" key="17">
    <source>
        <dbReference type="ARBA" id="ARBA00022833"/>
    </source>
</evidence>
<feature type="region of interest" description="Disordered" evidence="31">
    <location>
        <begin position="62"/>
        <end position="133"/>
    </location>
</feature>
<dbReference type="InterPro" id="IPR003133">
    <property type="entry name" value="T_Ag_DNA-bd"/>
</dbReference>
<dbReference type="GO" id="GO:0039502">
    <property type="term" value="P:symbiont-mediated suppression of host type I interferon-mediated signaling pathway"/>
    <property type="evidence" value="ECO:0007669"/>
    <property type="project" value="UniProtKB-KW"/>
</dbReference>
<keyword evidence="8" id="KW-0945">Host-virus interaction</keyword>
<dbReference type="GO" id="GO:0042025">
    <property type="term" value="C:host cell nucleus"/>
    <property type="evidence" value="ECO:0007669"/>
    <property type="project" value="UniProtKB-SubCell"/>
</dbReference>
<evidence type="ECO:0000256" key="2">
    <source>
        <dbReference type="ARBA" id="ARBA00004147"/>
    </source>
</evidence>
<accession>A0A6B9PKF4</accession>
<comment type="catalytic activity">
    <reaction evidence="25">
        <text>Couples ATP hydrolysis with the unwinding of duplex DNA by translocating in the 3'-5' direction.</text>
        <dbReference type="EC" id="5.6.2.4"/>
    </reaction>
</comment>
<dbReference type="SUPFAM" id="SSF46565">
    <property type="entry name" value="Chaperone J-domain"/>
    <property type="match status" value="1"/>
</dbReference>
<sequence>MSFREIAELREMLSLPPHASYEDIKAAYRRAALMFHPDKGGDEEKMKRLNYLMERAREYKPEEDLYCDEELSSSEEEDVPRPSTNATAEDSGYASFTSRGYTSTDAGGQPGSPPHTQEGQGKTFSTPPKGPRDIPLPDAVESCLLAKKSIQSCPEVHLLITSNSKLQELQPLILQHFSTKGYVTAQWAGGYAFMLIILANSTRVSTLINFCCKHCTVSPYVVRGVKKHCLQKLLDVFNVSPEIEITVSQLSADSCSDRQFNYALLNDFACKHKHTDALLLLAIYKRLSVPQEECADCQSQKENLCFGQLKRKWYGGHLDDHGIHHNNAKLFLQLKDQKRVCQGAVDCVLAEKRFKSQTMSRNEQFQERVLVLMESIKEILENKRATDEFCCAIALLHMLVKDPEQIASILETLIKNPPKRRYFVFRGPVNTGKTTVAAAILNLLTGATLNINGSPDRLQFELGCAIDQMMVLFEDVKGQPEDEYINQLPKGLGMINLDNLRDYLEGAVPVNLERKHQNKVSQIFPPGIITMNHYKIPVTVKVRCREIIDFHRDPVYSRGLKANREVVDNRWLTKAETLLAMLFLTTPKSFRDEITGKCANVLDILKIEFDSRILNYMFRIHNGESCFYEPENTGDI</sequence>
<keyword evidence="18" id="KW-0067">ATP-binding</keyword>
<dbReference type="SUPFAM" id="SSF55464">
    <property type="entry name" value="Origin of replication-binding domain, RBD-like"/>
    <property type="match status" value="1"/>
</dbReference>
<dbReference type="GO" id="GO:0016787">
    <property type="term" value="F:hydrolase activity"/>
    <property type="evidence" value="ECO:0007669"/>
    <property type="project" value="UniProtKB-KW"/>
</dbReference>
<dbReference type="GO" id="GO:0039645">
    <property type="term" value="P:symbiont-mediated perturbation of host cell cycle G1/S transition checkpoint"/>
    <property type="evidence" value="ECO:0007669"/>
    <property type="project" value="UniProtKB-KW"/>
</dbReference>
<keyword evidence="20" id="KW-0413">Isomerase</keyword>
<dbReference type="GO" id="GO:0008270">
    <property type="term" value="F:zinc ion binding"/>
    <property type="evidence" value="ECO:0007669"/>
    <property type="project" value="UniProtKB-KW"/>
</dbReference>
<evidence type="ECO:0000256" key="29">
    <source>
        <dbReference type="PROSITE-ProRule" id="PRU00620"/>
    </source>
</evidence>
<evidence type="ECO:0000259" key="34">
    <source>
        <dbReference type="PROSITE" id="PS51287"/>
    </source>
</evidence>
<dbReference type="InterPro" id="IPR017910">
    <property type="entry name" value="Znf_lg_T-Ag_D1-typ"/>
</dbReference>
<dbReference type="EMBL" id="MN311468">
    <property type="protein sequence ID" value="QHD56406.1"/>
    <property type="molecule type" value="Genomic_DNA"/>
</dbReference>
<keyword evidence="16" id="KW-1114">Inhibition of host interferon signaling pathway by virus</keyword>
<evidence type="ECO:0000256" key="22">
    <source>
        <dbReference type="ARBA" id="ARBA00023280"/>
    </source>
</evidence>
<dbReference type="SUPFAM" id="SSF52540">
    <property type="entry name" value="P-loop containing nucleoside triphosphate hydrolases"/>
    <property type="match status" value="1"/>
</dbReference>
<evidence type="ECO:0000256" key="9">
    <source>
        <dbReference type="ARBA" id="ARBA00022632"/>
    </source>
</evidence>
<dbReference type="GO" id="GO:0003688">
    <property type="term" value="F:DNA replication origin binding"/>
    <property type="evidence" value="ECO:0007669"/>
    <property type="project" value="InterPro"/>
</dbReference>
<keyword evidence="10" id="KW-0235">DNA replication</keyword>
<evidence type="ECO:0000256" key="30">
    <source>
        <dbReference type="PROSITE-ProRule" id="PRU00671"/>
    </source>
</evidence>
<evidence type="ECO:0000256" key="14">
    <source>
        <dbReference type="ARBA" id="ARBA00022801"/>
    </source>
</evidence>
<evidence type="ECO:0000256" key="15">
    <source>
        <dbReference type="ARBA" id="ARBA00022806"/>
    </source>
</evidence>
<evidence type="ECO:0000256" key="23">
    <source>
        <dbReference type="ARBA" id="ARBA00023309"/>
    </source>
</evidence>
<reference evidence="36" key="1">
    <citation type="submission" date="2019-08" db="EMBL/GenBank/DDBJ databases">
        <authorList>
            <person name="Kaszab E."/>
            <person name="Banyai K."/>
            <person name="Feher E."/>
        </authorList>
    </citation>
    <scope>NUCLEOTIDE SEQUENCE</scope>
    <source>
        <strain evidence="36">20158</strain>
    </source>
</reference>
<feature type="compositionally biased region" description="Acidic residues" evidence="31">
    <location>
        <begin position="64"/>
        <end position="78"/>
    </location>
</feature>
<evidence type="ECO:0000256" key="26">
    <source>
        <dbReference type="ARBA" id="ARBA00034808"/>
    </source>
</evidence>
<feature type="domain" description="J" evidence="32">
    <location>
        <begin position="8"/>
        <end position="65"/>
    </location>
</feature>
<dbReference type="InterPro" id="IPR036869">
    <property type="entry name" value="J_dom_sf"/>
</dbReference>
<evidence type="ECO:0000256" key="13">
    <source>
        <dbReference type="ARBA" id="ARBA00022771"/>
    </source>
</evidence>
<dbReference type="Gene3D" id="1.20.1050.70">
    <property type="entry name" value="Large T antigen, SV40, domain 3"/>
    <property type="match status" value="1"/>
</dbReference>
<dbReference type="Pfam" id="PF02217">
    <property type="entry name" value="T_Ag_DNA_bind"/>
    <property type="match status" value="1"/>
</dbReference>
<evidence type="ECO:0000259" key="32">
    <source>
        <dbReference type="PROSITE" id="PS50076"/>
    </source>
</evidence>
<feature type="compositionally biased region" description="Polar residues" evidence="31">
    <location>
        <begin position="82"/>
        <end position="106"/>
    </location>
</feature>
<dbReference type="Pfam" id="PF06431">
    <property type="entry name" value="Polyoma_lg_T_C"/>
    <property type="match status" value="1"/>
</dbReference>
<evidence type="ECO:0000259" key="35">
    <source>
        <dbReference type="PROSITE" id="PS51341"/>
    </source>
</evidence>
<dbReference type="SMART" id="SM00271">
    <property type="entry name" value="DnaJ"/>
    <property type="match status" value="1"/>
</dbReference>
<evidence type="ECO:0000256" key="20">
    <source>
        <dbReference type="ARBA" id="ARBA00023235"/>
    </source>
</evidence>
<feature type="domain" description="SF3 helicase" evidence="33">
    <location>
        <begin position="404"/>
        <end position="599"/>
    </location>
</feature>
<keyword evidence="4" id="KW-1121">Modulation of host cell cycle by virus</keyword>
<dbReference type="PROSITE" id="PS51206">
    <property type="entry name" value="SF3_HELICASE_1"/>
    <property type="match status" value="1"/>
</dbReference>
<feature type="compositionally biased region" description="Polar residues" evidence="31">
    <location>
        <begin position="114"/>
        <end position="126"/>
    </location>
</feature>
<keyword evidence="9" id="KW-1090">Inhibition of host innate immune response by virus</keyword>
<dbReference type="PROSITE" id="PS51341">
    <property type="entry name" value="ZF_LTAG_D1"/>
    <property type="match status" value="1"/>
</dbReference>
<evidence type="ECO:0000256" key="27">
    <source>
        <dbReference type="ARBA" id="ARBA00045019"/>
    </source>
</evidence>
<keyword evidence="22" id="KW-0899">Viral immunoevasion</keyword>
<dbReference type="InterPro" id="IPR037102">
    <property type="entry name" value="Znf_lg_T-Ag_D1_dom_sf"/>
</dbReference>
<dbReference type="InterPro" id="IPR001623">
    <property type="entry name" value="DnaJ_domain"/>
</dbReference>
<evidence type="ECO:0000256" key="12">
    <source>
        <dbReference type="ARBA" id="ARBA00022741"/>
    </source>
</evidence>
<feature type="DNA-binding region" description="T-ag OBD" evidence="29">
    <location>
        <begin position="137"/>
        <end position="255"/>
    </location>
</feature>
<keyword evidence="5" id="KW-0244">Early protein</keyword>
<dbReference type="GO" id="GO:0043138">
    <property type="term" value="F:3'-5' DNA helicase activity"/>
    <property type="evidence" value="ECO:0007669"/>
    <property type="project" value="UniProtKB-EC"/>
</dbReference>
<comment type="catalytic activity">
    <reaction evidence="28">
        <text>ATP + H2O = ADP + phosphate + H(+)</text>
        <dbReference type="Rhea" id="RHEA:13065"/>
        <dbReference type="ChEBI" id="CHEBI:15377"/>
        <dbReference type="ChEBI" id="CHEBI:15378"/>
        <dbReference type="ChEBI" id="CHEBI:30616"/>
        <dbReference type="ChEBI" id="CHEBI:43474"/>
        <dbReference type="ChEBI" id="CHEBI:456216"/>
        <dbReference type="EC" id="5.6.2.4"/>
    </reaction>
</comment>
<dbReference type="CDD" id="cd06257">
    <property type="entry name" value="DnaJ"/>
    <property type="match status" value="1"/>
</dbReference>
<dbReference type="Gene3D" id="3.40.50.300">
    <property type="entry name" value="P-loop containing nucleotide triphosphate hydrolases"/>
    <property type="match status" value="1"/>
</dbReference>
<keyword evidence="11" id="KW-0479">Metal-binding</keyword>
<evidence type="ECO:0000256" key="3">
    <source>
        <dbReference type="ARBA" id="ARBA00018805"/>
    </source>
</evidence>
<evidence type="ECO:0000256" key="19">
    <source>
        <dbReference type="ARBA" id="ARBA00023125"/>
    </source>
</evidence>
<keyword evidence="6" id="KW-0597">Phosphoprotein</keyword>
<dbReference type="Gene3D" id="3.40.1310.20">
    <property type="match status" value="1"/>
</dbReference>
<evidence type="ECO:0000256" key="10">
    <source>
        <dbReference type="ARBA" id="ARBA00022705"/>
    </source>
</evidence>
<dbReference type="Gene3D" id="1.10.10.510">
    <property type="entry name" value="Zinc finger, large T-antigen D1 domain"/>
    <property type="match status" value="1"/>
</dbReference>
<dbReference type="PROSITE" id="PS50076">
    <property type="entry name" value="DNAJ_2"/>
    <property type="match status" value="1"/>
</dbReference>
<evidence type="ECO:0000256" key="5">
    <source>
        <dbReference type="ARBA" id="ARBA00022518"/>
    </source>
</evidence>
<dbReference type="GO" id="GO:0052170">
    <property type="term" value="P:symbiont-mediated suppression of host innate immune response"/>
    <property type="evidence" value="ECO:0007669"/>
    <property type="project" value="UniProtKB-KW"/>
</dbReference>
<evidence type="ECO:0000259" key="33">
    <source>
        <dbReference type="PROSITE" id="PS51206"/>
    </source>
</evidence>
<evidence type="ECO:0000256" key="1">
    <source>
        <dbReference type="ARBA" id="ARBA00001946"/>
    </source>
</evidence>
<evidence type="ECO:0000256" key="24">
    <source>
        <dbReference type="ARBA" id="ARBA00023318"/>
    </source>
</evidence>
<evidence type="ECO:0000256" key="6">
    <source>
        <dbReference type="ARBA" id="ARBA00022553"/>
    </source>
</evidence>
<keyword evidence="15" id="KW-0347">Helicase</keyword>
<organism evidence="36">
    <name type="scientific">Gammapolyomavirus anseris</name>
    <dbReference type="NCBI Taxonomy" id="1891746"/>
    <lineage>
        <taxon>Viruses</taxon>
        <taxon>Monodnaviria</taxon>
        <taxon>Shotokuvirae</taxon>
        <taxon>Cossaviricota</taxon>
        <taxon>Papovaviricetes</taxon>
        <taxon>Sepolyvirales</taxon>
        <taxon>Polyomaviridae</taxon>
        <taxon>Gammapolyomavirus</taxon>
    </lineage>
</organism>
<keyword evidence="24" id="KW-1096">Inhibition of host JAK1 by virus</keyword>
<evidence type="ECO:0000256" key="7">
    <source>
        <dbReference type="ARBA" id="ARBA00022562"/>
    </source>
</evidence>
<dbReference type="GO" id="GO:0005524">
    <property type="term" value="F:ATP binding"/>
    <property type="evidence" value="ECO:0007669"/>
    <property type="project" value="UniProtKB-KW"/>
</dbReference>
<evidence type="ECO:0000256" key="31">
    <source>
        <dbReference type="SAM" id="MobiDB-lite"/>
    </source>
</evidence>
<dbReference type="EC" id="5.6.2.4" evidence="26"/>
<protein>
    <recommendedName>
        <fullName evidence="3">Large T antigen</fullName>
        <ecNumber evidence="26">5.6.2.4</ecNumber>
    </recommendedName>
    <alternativeName>
        <fullName evidence="27">DNA 3'-5' helicase large T antigen</fullName>
    </alternativeName>
</protein>
<proteinExistence type="predicted"/>
<dbReference type="Gene3D" id="1.10.287.110">
    <property type="entry name" value="DnaJ domain"/>
    <property type="match status" value="1"/>
</dbReference>
<evidence type="ECO:0000256" key="21">
    <source>
        <dbReference type="ARBA" id="ARBA00023258"/>
    </source>
</evidence>